<feature type="signal peptide" evidence="2">
    <location>
        <begin position="1"/>
        <end position="29"/>
    </location>
</feature>
<gene>
    <name evidence="3" type="ORF">HPB51_009917</name>
</gene>
<evidence type="ECO:0000313" key="3">
    <source>
        <dbReference type="EMBL" id="KAH8037362.1"/>
    </source>
</evidence>
<comment type="caution">
    <text evidence="3">The sequence shown here is derived from an EMBL/GenBank/DDBJ whole genome shotgun (WGS) entry which is preliminary data.</text>
</comment>
<dbReference type="AlphaFoldDB" id="A0A9J6ESW1"/>
<feature type="chain" id="PRO_5039930122" evidence="2">
    <location>
        <begin position="30"/>
        <end position="436"/>
    </location>
</feature>
<dbReference type="EMBL" id="JABSTU010000002">
    <property type="protein sequence ID" value="KAH8037362.1"/>
    <property type="molecule type" value="Genomic_DNA"/>
</dbReference>
<feature type="compositionally biased region" description="Gly residues" evidence="1">
    <location>
        <begin position="175"/>
        <end position="184"/>
    </location>
</feature>
<keyword evidence="4" id="KW-1185">Reference proteome</keyword>
<protein>
    <submittedName>
        <fullName evidence="3">Uncharacterized protein</fullName>
    </submittedName>
</protein>
<evidence type="ECO:0000256" key="1">
    <source>
        <dbReference type="SAM" id="MobiDB-lite"/>
    </source>
</evidence>
<name>A0A9J6ESW1_RHIMP</name>
<accession>A0A9J6ESW1</accession>
<feature type="region of interest" description="Disordered" evidence="1">
    <location>
        <begin position="68"/>
        <end position="187"/>
    </location>
</feature>
<evidence type="ECO:0000313" key="4">
    <source>
        <dbReference type="Proteomes" id="UP000821866"/>
    </source>
</evidence>
<sequence>MSGRRWSQAQWLTYHSSSLFLAKVVGVSAEAVVETTKAVAVAETIAESVVSETQAQAMSIAEAIAPDSHCGSGSDGGNGWGSNDRWGVVDGHGRSGHSHGCGVNDGAGHGDRSSVNNGAGHGDRSSVNNGAGNGHYGAGNGDGSGDGVDYGPSDRYWSGNHGGRMVDDGSRGVVDNGGRGGGDGSSKDVAKASVAIAKTVAETVTVAIAESVAEAIVSNAVADTVAEAMAVAEAVATDVSPTHHPQYSITSRVVIIQPETGDGPTDDDFSWKELAMGPQLTSMIVLATLESRDQMCLSSTVAWAVAYIHPGIRHYSQSEAEFQTPEPNVELVAVGKPEHDEPRACSENPFSSTSLVGARPKLPYTLSNKMADAQMEREENAQLGELSVSGTAYVITVVVSFAASLRERRVPLTEGASSKCHHTERIPSREAVSPSK</sequence>
<dbReference type="Proteomes" id="UP000821866">
    <property type="component" value="Chromosome 10"/>
</dbReference>
<evidence type="ECO:0000256" key="2">
    <source>
        <dbReference type="SAM" id="SignalP"/>
    </source>
</evidence>
<reference evidence="3" key="1">
    <citation type="journal article" date="2020" name="Cell">
        <title>Large-Scale Comparative Analyses of Tick Genomes Elucidate Their Genetic Diversity and Vector Capacities.</title>
        <authorList>
            <consortium name="Tick Genome and Microbiome Consortium (TIGMIC)"/>
            <person name="Jia N."/>
            <person name="Wang J."/>
            <person name="Shi W."/>
            <person name="Du L."/>
            <person name="Sun Y."/>
            <person name="Zhan W."/>
            <person name="Jiang J.F."/>
            <person name="Wang Q."/>
            <person name="Zhang B."/>
            <person name="Ji P."/>
            <person name="Bell-Sakyi L."/>
            <person name="Cui X.M."/>
            <person name="Yuan T.T."/>
            <person name="Jiang B.G."/>
            <person name="Yang W.F."/>
            <person name="Lam T.T."/>
            <person name="Chang Q.C."/>
            <person name="Ding S.J."/>
            <person name="Wang X.J."/>
            <person name="Zhu J.G."/>
            <person name="Ruan X.D."/>
            <person name="Zhao L."/>
            <person name="Wei J.T."/>
            <person name="Ye R.Z."/>
            <person name="Que T.C."/>
            <person name="Du C.H."/>
            <person name="Zhou Y.H."/>
            <person name="Cheng J.X."/>
            <person name="Dai P.F."/>
            <person name="Guo W.B."/>
            <person name="Han X.H."/>
            <person name="Huang E.J."/>
            <person name="Li L.F."/>
            <person name="Wei W."/>
            <person name="Gao Y.C."/>
            <person name="Liu J.Z."/>
            <person name="Shao H.Z."/>
            <person name="Wang X."/>
            <person name="Wang C.C."/>
            <person name="Yang T.C."/>
            <person name="Huo Q.B."/>
            <person name="Li W."/>
            <person name="Chen H.Y."/>
            <person name="Chen S.E."/>
            <person name="Zhou L.G."/>
            <person name="Ni X.B."/>
            <person name="Tian J.H."/>
            <person name="Sheng Y."/>
            <person name="Liu T."/>
            <person name="Pan Y.S."/>
            <person name="Xia L.Y."/>
            <person name="Li J."/>
            <person name="Zhao F."/>
            <person name="Cao W.C."/>
        </authorList>
    </citation>
    <scope>NUCLEOTIDE SEQUENCE</scope>
    <source>
        <strain evidence="3">Rmic-2018</strain>
    </source>
</reference>
<organism evidence="3 4">
    <name type="scientific">Rhipicephalus microplus</name>
    <name type="common">Cattle tick</name>
    <name type="synonym">Boophilus microplus</name>
    <dbReference type="NCBI Taxonomy" id="6941"/>
    <lineage>
        <taxon>Eukaryota</taxon>
        <taxon>Metazoa</taxon>
        <taxon>Ecdysozoa</taxon>
        <taxon>Arthropoda</taxon>
        <taxon>Chelicerata</taxon>
        <taxon>Arachnida</taxon>
        <taxon>Acari</taxon>
        <taxon>Parasitiformes</taxon>
        <taxon>Ixodida</taxon>
        <taxon>Ixodoidea</taxon>
        <taxon>Ixodidae</taxon>
        <taxon>Rhipicephalinae</taxon>
        <taxon>Rhipicephalus</taxon>
        <taxon>Boophilus</taxon>
    </lineage>
</organism>
<feature type="region of interest" description="Disordered" evidence="1">
    <location>
        <begin position="414"/>
        <end position="436"/>
    </location>
</feature>
<proteinExistence type="predicted"/>
<keyword evidence="2" id="KW-0732">Signal</keyword>
<reference evidence="3" key="2">
    <citation type="submission" date="2021-09" db="EMBL/GenBank/DDBJ databases">
        <authorList>
            <person name="Jia N."/>
            <person name="Wang J."/>
            <person name="Shi W."/>
            <person name="Du L."/>
            <person name="Sun Y."/>
            <person name="Zhan W."/>
            <person name="Jiang J."/>
            <person name="Wang Q."/>
            <person name="Zhang B."/>
            <person name="Ji P."/>
            <person name="Sakyi L.B."/>
            <person name="Cui X."/>
            <person name="Yuan T."/>
            <person name="Jiang B."/>
            <person name="Yang W."/>
            <person name="Lam T.T.-Y."/>
            <person name="Chang Q."/>
            <person name="Ding S."/>
            <person name="Wang X."/>
            <person name="Zhu J."/>
            <person name="Ruan X."/>
            <person name="Zhao L."/>
            <person name="Wei J."/>
            <person name="Que T."/>
            <person name="Du C."/>
            <person name="Cheng J."/>
            <person name="Dai P."/>
            <person name="Han X."/>
            <person name="Huang E."/>
            <person name="Gao Y."/>
            <person name="Liu J."/>
            <person name="Shao H."/>
            <person name="Ye R."/>
            <person name="Li L."/>
            <person name="Wei W."/>
            <person name="Wang X."/>
            <person name="Wang C."/>
            <person name="Huo Q."/>
            <person name="Li W."/>
            <person name="Guo W."/>
            <person name="Chen H."/>
            <person name="Chen S."/>
            <person name="Zhou L."/>
            <person name="Zhou L."/>
            <person name="Ni X."/>
            <person name="Tian J."/>
            <person name="Zhou Y."/>
            <person name="Sheng Y."/>
            <person name="Liu T."/>
            <person name="Pan Y."/>
            <person name="Xia L."/>
            <person name="Li J."/>
            <person name="Zhao F."/>
            <person name="Cao W."/>
        </authorList>
    </citation>
    <scope>NUCLEOTIDE SEQUENCE</scope>
    <source>
        <strain evidence="3">Rmic-2018</strain>
        <tissue evidence="3">Larvae</tissue>
    </source>
</reference>
<feature type="compositionally biased region" description="Gly residues" evidence="1">
    <location>
        <begin position="131"/>
        <end position="148"/>
    </location>
</feature>